<reference evidence="2 3" key="2">
    <citation type="journal article" date="2011" name="Stand. Genomic Sci.">
        <title>Complete genome sequence of Isosphaera pallida type strain (IS1B).</title>
        <authorList>
            <consortium name="US DOE Joint Genome Institute (JGI-PGF)"/>
            <person name="Goker M."/>
            <person name="Cleland D."/>
            <person name="Saunders E."/>
            <person name="Lapidus A."/>
            <person name="Nolan M."/>
            <person name="Lucas S."/>
            <person name="Hammon N."/>
            <person name="Deshpande S."/>
            <person name="Cheng J.F."/>
            <person name="Tapia R."/>
            <person name="Han C."/>
            <person name="Goodwin L."/>
            <person name="Pitluck S."/>
            <person name="Liolios K."/>
            <person name="Pagani I."/>
            <person name="Ivanova N."/>
            <person name="Mavromatis K."/>
            <person name="Pati A."/>
            <person name="Chen A."/>
            <person name="Palaniappan K."/>
            <person name="Land M."/>
            <person name="Hauser L."/>
            <person name="Chang Y.J."/>
            <person name="Jeffries C.D."/>
            <person name="Detter J.C."/>
            <person name="Beck B."/>
            <person name="Woyke T."/>
            <person name="Bristow J."/>
            <person name="Eisen J.A."/>
            <person name="Markowitz V."/>
            <person name="Hugenholtz P."/>
            <person name="Kyrpides N.C."/>
            <person name="Klenk H.P."/>
        </authorList>
    </citation>
    <scope>NUCLEOTIDE SEQUENCE [LARGE SCALE GENOMIC DNA]</scope>
    <source>
        <strain evidence="3">ATCC 43644 / DSM 9630 / IS1B</strain>
    </source>
</reference>
<accession>E8QYJ9</accession>
<dbReference type="Proteomes" id="UP000008631">
    <property type="component" value="Chromosome"/>
</dbReference>
<dbReference type="EMBL" id="CP002353">
    <property type="protein sequence ID" value="ADV64182.1"/>
    <property type="molecule type" value="Genomic_DNA"/>
</dbReference>
<feature type="compositionally biased region" description="Basic and acidic residues" evidence="1">
    <location>
        <begin position="200"/>
        <end position="214"/>
    </location>
</feature>
<dbReference type="InParanoid" id="E8QYJ9"/>
<dbReference type="HOGENOM" id="CLU_873693_0_0_0"/>
<evidence type="ECO:0000256" key="1">
    <source>
        <dbReference type="SAM" id="MobiDB-lite"/>
    </source>
</evidence>
<evidence type="ECO:0000313" key="3">
    <source>
        <dbReference type="Proteomes" id="UP000008631"/>
    </source>
</evidence>
<gene>
    <name evidence="2" type="ordered locus">Isop_3625</name>
</gene>
<name>E8QYJ9_ISOPI</name>
<dbReference type="KEGG" id="ipa:Isop_3625"/>
<feature type="compositionally biased region" description="Low complexity" evidence="1">
    <location>
        <begin position="278"/>
        <end position="288"/>
    </location>
</feature>
<feature type="region of interest" description="Disordered" evidence="1">
    <location>
        <begin position="181"/>
        <end position="297"/>
    </location>
</feature>
<dbReference type="AlphaFoldDB" id="E8QYJ9"/>
<sequence length="318" mass="34230">MRSRMRSLFIRLAALILIILPLSGCAGPVCRCVRPGLETSATMCDLDPPYCCPVAFRPLGRLSRCLEQLGLCRHHDRFAWTNHADGVPCLGCEAAVVGRGSGSTSATTHPVQPHAAPSLIVPHSGVTTTFGEAPPRYDAVRPTIPVPSPSYPVTSGNEFDTSFQNAGPARRQLVTWPEPAPHTVFRLPAPPKSAAFAAADQRDEDRDSTSRAEGDSATTSRASSLPPKPESEEGRSDSPPAPSRFEVTPAPRFDQAEPTDSSWDDPFSAPHQFGFNTRRAAAPARPGASVETLSRRARIHRDVIRLETVPLEAMTRAG</sequence>
<proteinExistence type="predicted"/>
<keyword evidence="3" id="KW-1185">Reference proteome</keyword>
<evidence type="ECO:0000313" key="2">
    <source>
        <dbReference type="EMBL" id="ADV64182.1"/>
    </source>
</evidence>
<reference key="1">
    <citation type="submission" date="2010-11" db="EMBL/GenBank/DDBJ databases">
        <title>The complete sequence of chromosome of Isophaera pallida ATCC 43644.</title>
        <authorList>
            <consortium name="US DOE Joint Genome Institute (JGI-PGF)"/>
            <person name="Lucas S."/>
            <person name="Copeland A."/>
            <person name="Lapidus A."/>
            <person name="Bruce D."/>
            <person name="Goodwin L."/>
            <person name="Pitluck S."/>
            <person name="Kyrpides N."/>
            <person name="Mavromatis K."/>
            <person name="Pagani I."/>
            <person name="Ivanova N."/>
            <person name="Saunders E."/>
            <person name="Brettin T."/>
            <person name="Detter J.C."/>
            <person name="Han C."/>
            <person name="Tapia R."/>
            <person name="Land M."/>
            <person name="Hauser L."/>
            <person name="Markowitz V."/>
            <person name="Cheng J.-F."/>
            <person name="Hugenholtz P."/>
            <person name="Woyke T."/>
            <person name="Wu D."/>
            <person name="Eisen J.A."/>
        </authorList>
    </citation>
    <scope>NUCLEOTIDE SEQUENCE</scope>
    <source>
        <strain>ATCC 43644</strain>
    </source>
</reference>
<organism evidence="2 3">
    <name type="scientific">Isosphaera pallida (strain ATCC 43644 / DSM 9630 / IS1B)</name>
    <dbReference type="NCBI Taxonomy" id="575540"/>
    <lineage>
        <taxon>Bacteria</taxon>
        <taxon>Pseudomonadati</taxon>
        <taxon>Planctomycetota</taxon>
        <taxon>Planctomycetia</taxon>
        <taxon>Isosphaerales</taxon>
        <taxon>Isosphaeraceae</taxon>
        <taxon>Isosphaera</taxon>
    </lineage>
</organism>
<protein>
    <submittedName>
        <fullName evidence="2">Uncharacterized protein</fullName>
    </submittedName>
</protein>